<keyword evidence="3" id="KW-1185">Reference proteome</keyword>
<evidence type="ECO:0000313" key="3">
    <source>
        <dbReference type="Proteomes" id="UP000266841"/>
    </source>
</evidence>
<dbReference type="PANTHER" id="PTHR33835">
    <property type="entry name" value="YALI0C07656P"/>
    <property type="match status" value="1"/>
</dbReference>
<dbReference type="Pfam" id="PF14234">
    <property type="entry name" value="DUF4336"/>
    <property type="match status" value="1"/>
</dbReference>
<dbReference type="OMA" id="HVISPNY"/>
<dbReference type="InterPro" id="IPR025638">
    <property type="entry name" value="DUF4336"/>
</dbReference>
<evidence type="ECO:0008006" key="4">
    <source>
        <dbReference type="Google" id="ProtNLM"/>
    </source>
</evidence>
<protein>
    <recommendedName>
        <fullName evidence="4">DUF4336 domain-containing protein</fullName>
    </recommendedName>
</protein>
<reference evidence="2 3" key="1">
    <citation type="journal article" date="2012" name="Genome Biol.">
        <title>Genome and low-iron response of an oceanic diatom adapted to chronic iron limitation.</title>
        <authorList>
            <person name="Lommer M."/>
            <person name="Specht M."/>
            <person name="Roy A.S."/>
            <person name="Kraemer L."/>
            <person name="Andreson R."/>
            <person name="Gutowska M.A."/>
            <person name="Wolf J."/>
            <person name="Bergner S.V."/>
            <person name="Schilhabel M.B."/>
            <person name="Klostermeier U.C."/>
            <person name="Beiko R.G."/>
            <person name="Rosenstiel P."/>
            <person name="Hippler M."/>
            <person name="Laroche J."/>
        </authorList>
    </citation>
    <scope>NUCLEOTIDE SEQUENCE [LARGE SCALE GENOMIC DNA]</scope>
    <source>
        <strain evidence="2 3">CCMP1005</strain>
    </source>
</reference>
<feature type="chain" id="PRO_5003840625" description="DUF4336 domain-containing protein" evidence="1">
    <location>
        <begin position="28"/>
        <end position="406"/>
    </location>
</feature>
<keyword evidence="1" id="KW-0732">Signal</keyword>
<evidence type="ECO:0000256" key="1">
    <source>
        <dbReference type="SAM" id="SignalP"/>
    </source>
</evidence>
<sequence>MRLSRSRHRRLVLGIGSVSLLLPSALAFSASKIAQSAEEAKAALVSEAERLGSIAIGTTTPSFSEKSWSNRCGASVTPVRDGIYCADRNFIWNGIDVGGRMTIIQLPPEGGDDRPGLLVHSPVYLDDELRRLLKELGEVRHVISPNYEHVKYASQWAQSYPSACIWGCPGLSEREPDCRWTGEIPVGARPPGFSSSREEVNGIHSNMWDWKIVQPLHIDTEVNPFTGKPFFNEVVFFHEPSKSLLFTDFYWNYPGPAVTNEQLKNEGIEPVGDFGSWTLAPSIEVPFGSRMWKWGMDRKGTNVHNLKGSAGICSGWKLNVSFHVMATLSGERTQSKGSCEGTSIDEVVCYLASRSQELNSRAWYRLGEQSDNLARFAEIVRMWRGESGRLSMKLASARGLSQPILD</sequence>
<dbReference type="AlphaFoldDB" id="K0RWG3"/>
<proteinExistence type="predicted"/>
<gene>
    <name evidence="2" type="ORF">THAOC_27457</name>
</gene>
<dbReference type="eggNOG" id="ENOG502RZ4V">
    <property type="taxonomic scope" value="Eukaryota"/>
</dbReference>
<organism evidence="2 3">
    <name type="scientific">Thalassiosira oceanica</name>
    <name type="common">Marine diatom</name>
    <dbReference type="NCBI Taxonomy" id="159749"/>
    <lineage>
        <taxon>Eukaryota</taxon>
        <taxon>Sar</taxon>
        <taxon>Stramenopiles</taxon>
        <taxon>Ochrophyta</taxon>
        <taxon>Bacillariophyta</taxon>
        <taxon>Coscinodiscophyceae</taxon>
        <taxon>Thalassiosirophycidae</taxon>
        <taxon>Thalassiosirales</taxon>
        <taxon>Thalassiosiraceae</taxon>
        <taxon>Thalassiosira</taxon>
    </lineage>
</organism>
<dbReference type="PANTHER" id="PTHR33835:SF1">
    <property type="entry name" value="METALLO-BETA-LACTAMASE DOMAIN-CONTAINING PROTEIN"/>
    <property type="match status" value="1"/>
</dbReference>
<comment type="caution">
    <text evidence="2">The sequence shown here is derived from an EMBL/GenBank/DDBJ whole genome shotgun (WGS) entry which is preliminary data.</text>
</comment>
<dbReference type="OrthoDB" id="421671at2759"/>
<feature type="signal peptide" evidence="1">
    <location>
        <begin position="1"/>
        <end position="27"/>
    </location>
</feature>
<evidence type="ECO:0000313" key="2">
    <source>
        <dbReference type="EMBL" id="EJK53161.1"/>
    </source>
</evidence>
<accession>K0RWG3</accession>
<dbReference type="Proteomes" id="UP000266841">
    <property type="component" value="Unassembled WGS sequence"/>
</dbReference>
<name>K0RWG3_THAOC</name>
<dbReference type="EMBL" id="AGNL01038352">
    <property type="protein sequence ID" value="EJK53161.1"/>
    <property type="molecule type" value="Genomic_DNA"/>
</dbReference>